<keyword evidence="6" id="KW-0375">Hydrogen ion transport</keyword>
<dbReference type="InterPro" id="IPR000568">
    <property type="entry name" value="ATP_synth_F0_asu"/>
</dbReference>
<evidence type="ECO:0000313" key="13">
    <source>
        <dbReference type="Proteomes" id="UP001174909"/>
    </source>
</evidence>
<dbReference type="GO" id="GO:0005886">
    <property type="term" value="C:plasma membrane"/>
    <property type="evidence" value="ECO:0007669"/>
    <property type="project" value="TreeGrafter"/>
</dbReference>
<accession>A0AA35SEX2</accession>
<comment type="subcellular location">
    <subcellularLocation>
        <location evidence="1">Membrane</location>
        <topology evidence="1">Multi-pass membrane protein</topology>
    </subcellularLocation>
</comment>
<dbReference type="PROSITE" id="PS00449">
    <property type="entry name" value="ATPASE_A"/>
    <property type="match status" value="1"/>
</dbReference>
<dbReference type="PANTHER" id="PTHR42823">
    <property type="entry name" value="ATP SYNTHASE SUBUNIT A, CHLOROPLASTIC"/>
    <property type="match status" value="1"/>
</dbReference>
<feature type="transmembrane region" description="Helical" evidence="11">
    <location>
        <begin position="211"/>
        <end position="229"/>
    </location>
</feature>
<dbReference type="InterPro" id="IPR023011">
    <property type="entry name" value="ATP_synth_F0_asu_AS"/>
</dbReference>
<evidence type="ECO:0000256" key="5">
    <source>
        <dbReference type="ARBA" id="ARBA00022692"/>
    </source>
</evidence>
<organism evidence="12 13">
    <name type="scientific">Geodia barretti</name>
    <name type="common">Barrett's horny sponge</name>
    <dbReference type="NCBI Taxonomy" id="519541"/>
    <lineage>
        <taxon>Eukaryota</taxon>
        <taxon>Metazoa</taxon>
        <taxon>Porifera</taxon>
        <taxon>Demospongiae</taxon>
        <taxon>Heteroscleromorpha</taxon>
        <taxon>Tetractinellida</taxon>
        <taxon>Astrophorina</taxon>
        <taxon>Geodiidae</taxon>
        <taxon>Geodia</taxon>
    </lineage>
</organism>
<keyword evidence="8" id="KW-0406">Ion transport</keyword>
<sequence length="234" mass="25915">MLSAWVTSLVMLVFFIGGARNPKVIPSRMQALIEMLFELVLNFASSILGPEMGRRAFPVIATIFFFVLFNAWIAIFLIPIYQAVGYGANVGGEFKLATHLVRPAGTDLNFPLALALVSFVFVEYWGFRAHGFGYLKKFFAFGDLLRGRPSGLINVFVGILELVSEMVRIVSFTFRLFGNMTAGEILVVMITFLVPFIATQFVFGLELLVGLIQSVIFAGLTLVFLSVAVSHEEH</sequence>
<protein>
    <submittedName>
        <fullName evidence="12">ATP synthase subunit a</fullName>
    </submittedName>
</protein>
<evidence type="ECO:0000256" key="9">
    <source>
        <dbReference type="ARBA" id="ARBA00023136"/>
    </source>
</evidence>
<keyword evidence="9 11" id="KW-0472">Membrane</keyword>
<dbReference type="PANTHER" id="PTHR42823:SF3">
    <property type="entry name" value="ATP SYNTHASE SUBUNIT A, CHLOROPLASTIC"/>
    <property type="match status" value="1"/>
</dbReference>
<comment type="similarity">
    <text evidence="2">Belongs to the ATPase A chain family.</text>
</comment>
<dbReference type="SUPFAM" id="SSF81336">
    <property type="entry name" value="F1F0 ATP synthase subunit A"/>
    <property type="match status" value="1"/>
</dbReference>
<feature type="transmembrane region" description="Helical" evidence="11">
    <location>
        <begin position="56"/>
        <end position="81"/>
    </location>
</feature>
<keyword evidence="3" id="KW-0813">Transport</keyword>
<dbReference type="Pfam" id="PF00119">
    <property type="entry name" value="ATP-synt_A"/>
    <property type="match status" value="1"/>
</dbReference>
<reference evidence="12" key="1">
    <citation type="submission" date="2023-03" db="EMBL/GenBank/DDBJ databases">
        <authorList>
            <person name="Steffen K."/>
            <person name="Cardenas P."/>
        </authorList>
    </citation>
    <scope>NUCLEOTIDE SEQUENCE</scope>
</reference>
<keyword evidence="13" id="KW-1185">Reference proteome</keyword>
<dbReference type="HAMAP" id="MF_01393">
    <property type="entry name" value="ATP_synth_a_bact"/>
    <property type="match status" value="1"/>
</dbReference>
<dbReference type="Gene3D" id="1.20.120.220">
    <property type="entry name" value="ATP synthase, F0 complex, subunit A"/>
    <property type="match status" value="1"/>
</dbReference>
<keyword evidence="7 11" id="KW-1133">Transmembrane helix</keyword>
<keyword evidence="5 11" id="KW-0812">Transmembrane</keyword>
<evidence type="ECO:0000256" key="3">
    <source>
        <dbReference type="ARBA" id="ARBA00022448"/>
    </source>
</evidence>
<feature type="transmembrane region" description="Helical" evidence="11">
    <location>
        <begin position="108"/>
        <end position="127"/>
    </location>
</feature>
<proteinExistence type="inferred from homology"/>
<evidence type="ECO:0000256" key="8">
    <source>
        <dbReference type="ARBA" id="ARBA00023065"/>
    </source>
</evidence>
<comment type="caution">
    <text evidence="12">The sequence shown here is derived from an EMBL/GenBank/DDBJ whole genome shotgun (WGS) entry which is preliminary data.</text>
</comment>
<dbReference type="GO" id="GO:0046933">
    <property type="term" value="F:proton-transporting ATP synthase activity, rotational mechanism"/>
    <property type="evidence" value="ECO:0007669"/>
    <property type="project" value="TreeGrafter"/>
</dbReference>
<dbReference type="GO" id="GO:0045259">
    <property type="term" value="C:proton-transporting ATP synthase complex"/>
    <property type="evidence" value="ECO:0007669"/>
    <property type="project" value="UniProtKB-KW"/>
</dbReference>
<dbReference type="CDD" id="cd00310">
    <property type="entry name" value="ATP-synt_Fo_a_6"/>
    <property type="match status" value="1"/>
</dbReference>
<dbReference type="Proteomes" id="UP001174909">
    <property type="component" value="Unassembled WGS sequence"/>
</dbReference>
<evidence type="ECO:0000256" key="6">
    <source>
        <dbReference type="ARBA" id="ARBA00022781"/>
    </source>
</evidence>
<dbReference type="AlphaFoldDB" id="A0AA35SEX2"/>
<evidence type="ECO:0000256" key="2">
    <source>
        <dbReference type="ARBA" id="ARBA00006810"/>
    </source>
</evidence>
<name>A0AA35SEX2_GEOBA</name>
<gene>
    <name evidence="12" type="ORF">GBAR_LOCUS16068</name>
</gene>
<evidence type="ECO:0000313" key="12">
    <source>
        <dbReference type="EMBL" id="CAI8028174.1"/>
    </source>
</evidence>
<dbReference type="EMBL" id="CASHTH010002320">
    <property type="protein sequence ID" value="CAI8028174.1"/>
    <property type="molecule type" value="Genomic_DNA"/>
</dbReference>
<keyword evidence="4" id="KW-0138">CF(0)</keyword>
<evidence type="ECO:0000256" key="7">
    <source>
        <dbReference type="ARBA" id="ARBA00022989"/>
    </source>
</evidence>
<evidence type="ECO:0000256" key="1">
    <source>
        <dbReference type="ARBA" id="ARBA00004141"/>
    </source>
</evidence>
<dbReference type="InterPro" id="IPR035908">
    <property type="entry name" value="F0_ATP_A_sf"/>
</dbReference>
<evidence type="ECO:0000256" key="10">
    <source>
        <dbReference type="ARBA" id="ARBA00023310"/>
    </source>
</evidence>
<evidence type="ECO:0000256" key="11">
    <source>
        <dbReference type="SAM" id="Phobius"/>
    </source>
</evidence>
<evidence type="ECO:0000256" key="4">
    <source>
        <dbReference type="ARBA" id="ARBA00022547"/>
    </source>
</evidence>
<keyword evidence="10" id="KW-0066">ATP synthesis</keyword>
<dbReference type="InterPro" id="IPR045082">
    <property type="entry name" value="ATP_syn_F0_a_bact/chloroplast"/>
</dbReference>
<feature type="transmembrane region" description="Helical" evidence="11">
    <location>
        <begin position="185"/>
        <end position="205"/>
    </location>
</feature>